<name>A0A109K350_9HYPH</name>
<dbReference type="RefSeq" id="WP_062368532.1">
    <property type="nucleotide sequence ID" value="NZ_LNCD01000011.1"/>
</dbReference>
<dbReference type="InterPro" id="IPR055762">
    <property type="entry name" value="DUF7338"/>
</dbReference>
<proteinExistence type="predicted"/>
<reference evidence="1 2" key="1">
    <citation type="submission" date="2015-11" db="EMBL/GenBank/DDBJ databases">
        <title>Draft Genome Sequence of the Strain BR 10423 (Rhizobium sp.) isolated from nodules of Mimosa pudica.</title>
        <authorList>
            <person name="Barauna A.C."/>
            <person name="Zilli J.E."/>
            <person name="Simoes-Araujo J.L."/>
            <person name="Reis V.M."/>
            <person name="James E.K."/>
            <person name="Reis F.B.Jr."/>
            <person name="Rouws L.F."/>
            <person name="Passos S.R."/>
            <person name="Gois S.R."/>
        </authorList>
    </citation>
    <scope>NUCLEOTIDE SEQUENCE [LARGE SCALE GENOMIC DNA]</scope>
    <source>
        <strain evidence="1 2">BR10423</strain>
    </source>
</reference>
<evidence type="ECO:0000313" key="2">
    <source>
        <dbReference type="Proteomes" id="UP000068164"/>
    </source>
</evidence>
<dbReference type="Proteomes" id="UP000068164">
    <property type="component" value="Unassembled WGS sequence"/>
</dbReference>
<keyword evidence="2" id="KW-1185">Reference proteome</keyword>
<accession>A0A109K350</accession>
<protein>
    <submittedName>
        <fullName evidence="1">Uncharacterized protein</fullName>
    </submittedName>
</protein>
<gene>
    <name evidence="1" type="ORF">AS026_28435</name>
</gene>
<evidence type="ECO:0000313" key="1">
    <source>
        <dbReference type="EMBL" id="KWV59579.1"/>
    </source>
</evidence>
<organism evidence="1 2">
    <name type="scientific">Rhizobium altiplani</name>
    <dbReference type="NCBI Taxonomy" id="1864509"/>
    <lineage>
        <taxon>Bacteria</taxon>
        <taxon>Pseudomonadati</taxon>
        <taxon>Pseudomonadota</taxon>
        <taxon>Alphaproteobacteria</taxon>
        <taxon>Hyphomicrobiales</taxon>
        <taxon>Rhizobiaceae</taxon>
        <taxon>Rhizobium/Agrobacterium group</taxon>
        <taxon>Rhizobium</taxon>
    </lineage>
</organism>
<dbReference type="OrthoDB" id="8397288at2"/>
<dbReference type="AlphaFoldDB" id="A0A109K350"/>
<sequence length="113" mass="12604">MIALSTRCHPWLLHHASNTSPWKVFRLAPFSVAIYPFLAPISWLVTPTELALPPVIAGISMATGKNEVRFFSLLYTHDASLDGGIKQAIDGYDPNAEGLVRLEVYRLMAPKRR</sequence>
<dbReference type="Pfam" id="PF24027">
    <property type="entry name" value="DUF7338"/>
    <property type="match status" value="1"/>
</dbReference>
<dbReference type="EMBL" id="LNCD01000011">
    <property type="protein sequence ID" value="KWV59579.1"/>
    <property type="molecule type" value="Genomic_DNA"/>
</dbReference>
<comment type="caution">
    <text evidence="1">The sequence shown here is derived from an EMBL/GenBank/DDBJ whole genome shotgun (WGS) entry which is preliminary data.</text>
</comment>